<dbReference type="EMBL" id="JADKFW010000013">
    <property type="protein sequence ID" value="MBK9718893.1"/>
    <property type="molecule type" value="Genomic_DNA"/>
</dbReference>
<dbReference type="Proteomes" id="UP000808349">
    <property type="component" value="Unassembled WGS sequence"/>
</dbReference>
<evidence type="ECO:0000259" key="2">
    <source>
        <dbReference type="Pfam" id="PF12674"/>
    </source>
</evidence>
<organism evidence="3 4">
    <name type="scientific">Candidatus Defluviibacterium haderslevense</name>
    <dbReference type="NCBI Taxonomy" id="2981993"/>
    <lineage>
        <taxon>Bacteria</taxon>
        <taxon>Pseudomonadati</taxon>
        <taxon>Bacteroidota</taxon>
        <taxon>Saprospiria</taxon>
        <taxon>Saprospirales</taxon>
        <taxon>Saprospiraceae</taxon>
        <taxon>Candidatus Defluviibacterium</taxon>
    </lineage>
</organism>
<feature type="region of interest" description="Disordered" evidence="1">
    <location>
        <begin position="1"/>
        <end position="26"/>
    </location>
</feature>
<proteinExistence type="predicted"/>
<protein>
    <submittedName>
        <fullName evidence="3">Zinc ribbon domain-containing protein</fullName>
    </submittedName>
</protein>
<feature type="domain" description="Putative zinc ribbon" evidence="2">
    <location>
        <begin position="8"/>
        <end position="86"/>
    </location>
</feature>
<accession>A0A9D7SAP6</accession>
<evidence type="ECO:0000256" key="1">
    <source>
        <dbReference type="SAM" id="MobiDB-lite"/>
    </source>
</evidence>
<sequence>MKNEFKNCQSCGMPLKRDPKGGGTNADGSISKMYCSYCYEIGEFTYKGNDVKEFQELNKQKMMDGGHSKFFAWLFTRGMKRLGRWKNN</sequence>
<gene>
    <name evidence="3" type="ORF">IPO85_15545</name>
</gene>
<name>A0A9D7SAP6_9BACT</name>
<dbReference type="Pfam" id="PF12674">
    <property type="entry name" value="Zn_ribbon_2"/>
    <property type="match status" value="1"/>
</dbReference>
<comment type="caution">
    <text evidence="3">The sequence shown here is derived from an EMBL/GenBank/DDBJ whole genome shotgun (WGS) entry which is preliminary data.</text>
</comment>
<dbReference type="InterPro" id="IPR025868">
    <property type="entry name" value="Zn_ribbon_dom_put"/>
</dbReference>
<evidence type="ECO:0000313" key="3">
    <source>
        <dbReference type="EMBL" id="MBK9718893.1"/>
    </source>
</evidence>
<evidence type="ECO:0000313" key="4">
    <source>
        <dbReference type="Proteomes" id="UP000808349"/>
    </source>
</evidence>
<reference evidence="3 4" key="1">
    <citation type="submission" date="2020-10" db="EMBL/GenBank/DDBJ databases">
        <title>Connecting structure to function with the recovery of over 1000 high-quality activated sludge metagenome-assembled genomes encoding full-length rRNA genes using long-read sequencing.</title>
        <authorList>
            <person name="Singleton C.M."/>
            <person name="Petriglieri F."/>
            <person name="Kristensen J.M."/>
            <person name="Kirkegaard R.H."/>
            <person name="Michaelsen T.Y."/>
            <person name="Andersen M.H."/>
            <person name="Karst S.M."/>
            <person name="Dueholm M.S."/>
            <person name="Nielsen P.H."/>
            <person name="Albertsen M."/>
        </authorList>
    </citation>
    <scope>NUCLEOTIDE SEQUENCE [LARGE SCALE GENOMIC DNA]</scope>
    <source>
        <strain evidence="3">Ribe_18-Q3-R11-54_BAT3C.373</strain>
    </source>
</reference>
<feature type="compositionally biased region" description="Polar residues" evidence="1">
    <location>
        <begin position="1"/>
        <end position="10"/>
    </location>
</feature>
<dbReference type="AlphaFoldDB" id="A0A9D7SAP6"/>